<proteinExistence type="predicted"/>
<accession>A0A0N5AEN8</accession>
<dbReference type="Proteomes" id="UP000046393">
    <property type="component" value="Unplaced"/>
</dbReference>
<evidence type="ECO:0000313" key="2">
    <source>
        <dbReference type="WBParaSite" id="SMUV_0000270301-mRNA-1"/>
    </source>
</evidence>
<dbReference type="Pfam" id="PF10164">
    <property type="entry name" value="BRI3"/>
    <property type="match status" value="1"/>
</dbReference>
<reference evidence="2" key="1">
    <citation type="submission" date="2017-02" db="UniProtKB">
        <authorList>
            <consortium name="WormBaseParasite"/>
        </authorList>
    </citation>
    <scope>IDENTIFICATION</scope>
</reference>
<evidence type="ECO:0000313" key="1">
    <source>
        <dbReference type="Proteomes" id="UP000046393"/>
    </source>
</evidence>
<dbReference type="AlphaFoldDB" id="A0A0N5AEN8"/>
<protein>
    <submittedName>
        <fullName evidence="2">Brain protein I3</fullName>
    </submittedName>
</protein>
<dbReference type="InterPro" id="IPR019317">
    <property type="entry name" value="BRI3"/>
</dbReference>
<name>A0A0N5AEN8_9BILA</name>
<sequence>MAIAAICPLCKIGNIQKQYTWKGILCAIICFPCGIYWCTNKNIDLLCPTCGCQVVTADGNAPLIGQQYRLYQSFREQQHCANASIDTQATTETNWIK</sequence>
<organism evidence="1 2">
    <name type="scientific">Syphacia muris</name>
    <dbReference type="NCBI Taxonomy" id="451379"/>
    <lineage>
        <taxon>Eukaryota</taxon>
        <taxon>Metazoa</taxon>
        <taxon>Ecdysozoa</taxon>
        <taxon>Nematoda</taxon>
        <taxon>Chromadorea</taxon>
        <taxon>Rhabditida</taxon>
        <taxon>Spirurina</taxon>
        <taxon>Oxyuridomorpha</taxon>
        <taxon>Oxyuroidea</taxon>
        <taxon>Oxyuridae</taxon>
        <taxon>Syphacia</taxon>
    </lineage>
</organism>
<dbReference type="WBParaSite" id="SMUV_0000270301-mRNA-1">
    <property type="protein sequence ID" value="SMUV_0000270301-mRNA-1"/>
    <property type="gene ID" value="SMUV_0000270301"/>
</dbReference>
<keyword evidence="1" id="KW-1185">Reference proteome</keyword>